<keyword evidence="5" id="KW-0560">Oxidoreductase</keyword>
<dbReference type="SUPFAM" id="SSF103501">
    <property type="entry name" value="Respiratory nitrate reductase 1 gamma chain"/>
    <property type="match status" value="1"/>
</dbReference>
<feature type="transmembrane region" description="Helical" evidence="7">
    <location>
        <begin position="46"/>
        <end position="67"/>
    </location>
</feature>
<name>A0ABZ2CDN1_9BACI</name>
<keyword evidence="2" id="KW-1003">Cell membrane</keyword>
<keyword evidence="4 7" id="KW-1133">Transmembrane helix</keyword>
<reference evidence="9 10" key="1">
    <citation type="submission" date="2023-10" db="EMBL/GenBank/DDBJ databases">
        <title>Niallia locisalis sp.nov. isolated from a salt pond sample.</title>
        <authorList>
            <person name="Li X.-J."/>
            <person name="Dong L."/>
        </authorList>
    </citation>
    <scope>NUCLEOTIDE SEQUENCE [LARGE SCALE GENOMIC DNA]</scope>
    <source>
        <strain evidence="9 10">DSM 29761</strain>
    </source>
</reference>
<gene>
    <name evidence="9" type="ORF">R4Z09_23065</name>
</gene>
<dbReference type="EMBL" id="CP137640">
    <property type="protein sequence ID" value="WVX80137.1"/>
    <property type="molecule type" value="Genomic_DNA"/>
</dbReference>
<keyword evidence="10" id="KW-1185">Reference proteome</keyword>
<evidence type="ECO:0000256" key="4">
    <source>
        <dbReference type="ARBA" id="ARBA00022989"/>
    </source>
</evidence>
<dbReference type="Proteomes" id="UP001357223">
    <property type="component" value="Chromosome"/>
</dbReference>
<evidence type="ECO:0000313" key="10">
    <source>
        <dbReference type="Proteomes" id="UP001357223"/>
    </source>
</evidence>
<feature type="transmembrane region" description="Helical" evidence="7">
    <location>
        <begin position="6"/>
        <end position="26"/>
    </location>
</feature>
<feature type="transmembrane region" description="Helical" evidence="7">
    <location>
        <begin position="100"/>
        <end position="122"/>
    </location>
</feature>
<comment type="subcellular location">
    <subcellularLocation>
        <location evidence="1">Cell membrane</location>
        <topology evidence="1">Multi-pass membrane protein</topology>
    </subcellularLocation>
</comment>
<keyword evidence="3 7" id="KW-0812">Transmembrane</keyword>
<feature type="domain" description="NarG-like" evidence="8">
    <location>
        <begin position="49"/>
        <end position="119"/>
    </location>
</feature>
<evidence type="ECO:0000256" key="2">
    <source>
        <dbReference type="ARBA" id="ARBA00022475"/>
    </source>
</evidence>
<organism evidence="9 10">
    <name type="scientific">Niallia oryzisoli</name>
    <dbReference type="NCBI Taxonomy" id="1737571"/>
    <lineage>
        <taxon>Bacteria</taxon>
        <taxon>Bacillati</taxon>
        <taxon>Bacillota</taxon>
        <taxon>Bacilli</taxon>
        <taxon>Bacillales</taxon>
        <taxon>Bacillaceae</taxon>
        <taxon>Niallia</taxon>
    </lineage>
</organism>
<sequence length="126" mass="14755">MEMFRMILWVIYPYTVLLIVMMGYLWKCDYSKIYNGNKTFERVCKVLFIAVKALLWLSLLSGAAALFESGKGNDLLDMLYWGISFISFRPNTGLIEQMSWLAQMHIMVLFTFILVLSFTLPFRKIN</sequence>
<dbReference type="InterPro" id="IPR036197">
    <property type="entry name" value="NarG-like_sf"/>
</dbReference>
<dbReference type="InterPro" id="IPR023234">
    <property type="entry name" value="NarG-like_domain"/>
</dbReference>
<evidence type="ECO:0000256" key="7">
    <source>
        <dbReference type="SAM" id="Phobius"/>
    </source>
</evidence>
<proteinExistence type="predicted"/>
<keyword evidence="6 7" id="KW-0472">Membrane</keyword>
<evidence type="ECO:0000313" key="9">
    <source>
        <dbReference type="EMBL" id="WVX80137.1"/>
    </source>
</evidence>
<dbReference type="RefSeq" id="WP_338449067.1">
    <property type="nucleotide sequence ID" value="NZ_CP137640.1"/>
</dbReference>
<evidence type="ECO:0000256" key="3">
    <source>
        <dbReference type="ARBA" id="ARBA00022692"/>
    </source>
</evidence>
<dbReference type="Pfam" id="PF02665">
    <property type="entry name" value="Nitrate_red_gam"/>
    <property type="match status" value="1"/>
</dbReference>
<evidence type="ECO:0000256" key="1">
    <source>
        <dbReference type="ARBA" id="ARBA00004651"/>
    </source>
</evidence>
<evidence type="ECO:0000256" key="6">
    <source>
        <dbReference type="ARBA" id="ARBA00023136"/>
    </source>
</evidence>
<accession>A0ABZ2CDN1</accession>
<protein>
    <submittedName>
        <fullName evidence="9">Respiratory nitrate reductase subunit gamma</fullName>
    </submittedName>
</protein>
<evidence type="ECO:0000259" key="8">
    <source>
        <dbReference type="Pfam" id="PF02665"/>
    </source>
</evidence>
<evidence type="ECO:0000256" key="5">
    <source>
        <dbReference type="ARBA" id="ARBA00023002"/>
    </source>
</evidence>